<organism evidence="1 2">
    <name type="scientific">Racocetra persica</name>
    <dbReference type="NCBI Taxonomy" id="160502"/>
    <lineage>
        <taxon>Eukaryota</taxon>
        <taxon>Fungi</taxon>
        <taxon>Fungi incertae sedis</taxon>
        <taxon>Mucoromycota</taxon>
        <taxon>Glomeromycotina</taxon>
        <taxon>Glomeromycetes</taxon>
        <taxon>Diversisporales</taxon>
        <taxon>Gigasporaceae</taxon>
        <taxon>Racocetra</taxon>
    </lineage>
</organism>
<dbReference type="EMBL" id="CAJVQC010063198">
    <property type="protein sequence ID" value="CAG8803435.1"/>
    <property type="molecule type" value="Genomic_DNA"/>
</dbReference>
<sequence length="438" mass="49076">EALRECLNQSQIKGSIHFRDNSTSYNDDLNVEYNTRVIYFPAAFVRPTDVFDVQNVVKCATNLSFPIVARSGGHSYEGYGIGDKDCFLVVDLKSLNTTTVDVKSQTAVIGTGNILESLYTSVNEHSFAFPAGTCPYVGVGGIMLGGGMGYLNRKYGLSSDNILDAEMVLANGTIVPSVKQYSELFWAIRGAGNAGYGIVTSLTLKIHPIENIVTSISIEYDFDQAPLLHSVMNQLGNNLHRNLSLLFSISRRSVHIHGIYLGSANESQRQLQEFIELSEPKNVTYNENNLYHSLLDGMEDSKIQGSFKVKSYFVDSEGLSDEGINSLMTFLKNFECKVYSVMLLLGGGRVNDIERRETAFVHRGFMYHMEIKAINPTETCLQELQSFSQQFQQTYTSSESYMNLHDRELDDWEHRYFGENLVNTGEIDGIKYVSKQDL</sequence>
<gene>
    <name evidence="1" type="ORF">RPERSI_LOCUS21522</name>
</gene>
<feature type="non-terminal residue" evidence="1">
    <location>
        <position position="1"/>
    </location>
</feature>
<accession>A0ACA9RQG3</accession>
<name>A0ACA9RQG3_9GLOM</name>
<reference evidence="1" key="1">
    <citation type="submission" date="2021-06" db="EMBL/GenBank/DDBJ databases">
        <authorList>
            <person name="Kallberg Y."/>
            <person name="Tangrot J."/>
            <person name="Rosling A."/>
        </authorList>
    </citation>
    <scope>NUCLEOTIDE SEQUENCE</scope>
    <source>
        <strain evidence="1">MA461A</strain>
    </source>
</reference>
<comment type="caution">
    <text evidence="1">The sequence shown here is derived from an EMBL/GenBank/DDBJ whole genome shotgun (WGS) entry which is preliminary data.</text>
</comment>
<protein>
    <submittedName>
        <fullName evidence="1">31939_t:CDS:1</fullName>
    </submittedName>
</protein>
<keyword evidence="2" id="KW-1185">Reference proteome</keyword>
<evidence type="ECO:0000313" key="2">
    <source>
        <dbReference type="Proteomes" id="UP000789920"/>
    </source>
</evidence>
<dbReference type="Proteomes" id="UP000789920">
    <property type="component" value="Unassembled WGS sequence"/>
</dbReference>
<evidence type="ECO:0000313" key="1">
    <source>
        <dbReference type="EMBL" id="CAG8803435.1"/>
    </source>
</evidence>
<proteinExistence type="predicted"/>